<proteinExistence type="inferred from homology"/>
<dbReference type="CDD" id="cd05233">
    <property type="entry name" value="SDR_c"/>
    <property type="match status" value="1"/>
</dbReference>
<dbReference type="PANTHER" id="PTHR24321">
    <property type="entry name" value="DEHYDROGENASES, SHORT CHAIN"/>
    <property type="match status" value="1"/>
</dbReference>
<dbReference type="RefSeq" id="XP_013273843.1">
    <property type="nucleotide sequence ID" value="XM_013418389.1"/>
</dbReference>
<evidence type="ECO:0000259" key="5">
    <source>
        <dbReference type="SMART" id="SM00822"/>
    </source>
</evidence>
<name>A0A0D2FWR1_9EURO</name>
<keyword evidence="2" id="KW-0521">NADP</keyword>
<dbReference type="PRINTS" id="PR00081">
    <property type="entry name" value="GDHRDH"/>
</dbReference>
<dbReference type="STRING" id="1442369.A0A0D2FWR1"/>
<dbReference type="Gene3D" id="3.40.50.720">
    <property type="entry name" value="NAD(P)-binding Rossmann-like Domain"/>
    <property type="match status" value="1"/>
</dbReference>
<dbReference type="GeneID" id="25292754"/>
<evidence type="ECO:0000256" key="2">
    <source>
        <dbReference type="ARBA" id="ARBA00022857"/>
    </source>
</evidence>
<dbReference type="SUPFAM" id="SSF51735">
    <property type="entry name" value="NAD(P)-binding Rossmann-fold domains"/>
    <property type="match status" value="1"/>
</dbReference>
<dbReference type="OrthoDB" id="1669814at2759"/>
<comment type="similarity">
    <text evidence="1">Belongs to the short-chain dehydrogenases/reductases (SDR) family.</text>
</comment>
<keyword evidence="4" id="KW-0520">NAD</keyword>
<dbReference type="FunFam" id="3.40.50.720:FF:000084">
    <property type="entry name" value="Short-chain dehydrogenase reductase"/>
    <property type="match status" value="1"/>
</dbReference>
<reference evidence="6 7" key="1">
    <citation type="submission" date="2015-01" db="EMBL/GenBank/DDBJ databases">
        <title>The Genome Sequence of Rhinocladiella mackenzie CBS 650.93.</title>
        <authorList>
            <consortium name="The Broad Institute Genomics Platform"/>
            <person name="Cuomo C."/>
            <person name="de Hoog S."/>
            <person name="Gorbushina A."/>
            <person name="Stielow B."/>
            <person name="Teixiera M."/>
            <person name="Abouelleil A."/>
            <person name="Chapman S.B."/>
            <person name="Priest M."/>
            <person name="Young S.K."/>
            <person name="Wortman J."/>
            <person name="Nusbaum C."/>
            <person name="Birren B."/>
        </authorList>
    </citation>
    <scope>NUCLEOTIDE SEQUENCE [LARGE SCALE GENOMIC DNA]</scope>
    <source>
        <strain evidence="6 7">CBS 650.93</strain>
    </source>
</reference>
<evidence type="ECO:0000256" key="4">
    <source>
        <dbReference type="ARBA" id="ARBA00023027"/>
    </source>
</evidence>
<sequence length="246" mass="26074">MNVPSLLFANKTIAISGAASGLGLAAASLLANRGLKKLSLADLDAEGLSKAAATITRAHPECNVLTTVIDVRRLGDTRNWMQRTMQRFQALDGALNSAGVLRYSTLAETTSDEWNFVLGVNLTGTFNCMKAELEVLSDAGSIVNVASLAGLQGHPMTSAYTASKHGVVGITKAVSQEVGDRKIRINALCPGIVDTPMTARFPDIPQNLAIKRKATAEEISYLISYLLSDESMFVTGATMSIDGGFH</sequence>
<dbReference type="SMART" id="SM00822">
    <property type="entry name" value="PKS_KR"/>
    <property type="match status" value="1"/>
</dbReference>
<dbReference type="InterPro" id="IPR036291">
    <property type="entry name" value="NAD(P)-bd_dom_sf"/>
</dbReference>
<dbReference type="HOGENOM" id="CLU_010194_1_0_1"/>
<keyword evidence="7" id="KW-1185">Reference proteome</keyword>
<gene>
    <name evidence="6" type="ORF">Z518_04683</name>
</gene>
<dbReference type="EMBL" id="KN847477">
    <property type="protein sequence ID" value="KIX06707.1"/>
    <property type="molecule type" value="Genomic_DNA"/>
</dbReference>
<evidence type="ECO:0000313" key="7">
    <source>
        <dbReference type="Proteomes" id="UP000053617"/>
    </source>
</evidence>
<protein>
    <recommendedName>
        <fullName evidence="5">Ketoreductase domain-containing protein</fullName>
    </recommendedName>
</protein>
<evidence type="ECO:0000256" key="1">
    <source>
        <dbReference type="ARBA" id="ARBA00006484"/>
    </source>
</evidence>
<feature type="domain" description="Ketoreductase" evidence="5">
    <location>
        <begin position="11"/>
        <end position="179"/>
    </location>
</feature>
<dbReference type="VEuPathDB" id="FungiDB:Z518_04683"/>
<evidence type="ECO:0000313" key="6">
    <source>
        <dbReference type="EMBL" id="KIX06707.1"/>
    </source>
</evidence>
<dbReference type="Proteomes" id="UP000053617">
    <property type="component" value="Unassembled WGS sequence"/>
</dbReference>
<dbReference type="PRINTS" id="PR00080">
    <property type="entry name" value="SDRFAMILY"/>
</dbReference>
<dbReference type="PANTHER" id="PTHR24321:SF8">
    <property type="entry name" value="ESTRADIOL 17-BETA-DEHYDROGENASE 8-RELATED"/>
    <property type="match status" value="1"/>
</dbReference>
<dbReference type="InterPro" id="IPR057326">
    <property type="entry name" value="KR_dom"/>
</dbReference>
<dbReference type="Pfam" id="PF13561">
    <property type="entry name" value="adh_short_C2"/>
    <property type="match status" value="1"/>
</dbReference>
<dbReference type="InterPro" id="IPR002347">
    <property type="entry name" value="SDR_fam"/>
</dbReference>
<dbReference type="InterPro" id="IPR020904">
    <property type="entry name" value="Sc_DH/Rdtase_CS"/>
</dbReference>
<evidence type="ECO:0000256" key="3">
    <source>
        <dbReference type="ARBA" id="ARBA00023002"/>
    </source>
</evidence>
<dbReference type="PROSITE" id="PS00061">
    <property type="entry name" value="ADH_SHORT"/>
    <property type="match status" value="1"/>
</dbReference>
<dbReference type="AlphaFoldDB" id="A0A0D2FWR1"/>
<keyword evidence="3" id="KW-0560">Oxidoreductase</keyword>
<dbReference type="GO" id="GO:0016491">
    <property type="term" value="F:oxidoreductase activity"/>
    <property type="evidence" value="ECO:0007669"/>
    <property type="project" value="UniProtKB-KW"/>
</dbReference>
<organism evidence="6 7">
    <name type="scientific">Rhinocladiella mackenziei CBS 650.93</name>
    <dbReference type="NCBI Taxonomy" id="1442369"/>
    <lineage>
        <taxon>Eukaryota</taxon>
        <taxon>Fungi</taxon>
        <taxon>Dikarya</taxon>
        <taxon>Ascomycota</taxon>
        <taxon>Pezizomycotina</taxon>
        <taxon>Eurotiomycetes</taxon>
        <taxon>Chaetothyriomycetidae</taxon>
        <taxon>Chaetothyriales</taxon>
        <taxon>Herpotrichiellaceae</taxon>
        <taxon>Rhinocladiella</taxon>
    </lineage>
</organism>
<accession>A0A0D2FWR1</accession>